<accession>U7QGJ6</accession>
<sequence length="42" mass="4601">MNLEGSTQGLCRNPCILDQSSPSDDSERTMINCAARMLISNQ</sequence>
<protein>
    <submittedName>
        <fullName evidence="1">Uncharacterized protein</fullName>
    </submittedName>
</protein>
<dbReference type="Proteomes" id="UP000017127">
    <property type="component" value="Unassembled WGS sequence"/>
</dbReference>
<comment type="caution">
    <text evidence="1">The sequence shown here is derived from an EMBL/GenBank/DDBJ whole genome shotgun (WGS) entry which is preliminary data.</text>
</comment>
<evidence type="ECO:0000313" key="2">
    <source>
        <dbReference type="Proteomes" id="UP000017127"/>
    </source>
</evidence>
<keyword evidence="2" id="KW-1185">Reference proteome</keyword>
<proteinExistence type="predicted"/>
<dbReference type="EMBL" id="AUZM01000040">
    <property type="protein sequence ID" value="ERT06210.1"/>
    <property type="molecule type" value="Genomic_DNA"/>
</dbReference>
<name>U7QGJ6_9CYAN</name>
<gene>
    <name evidence="1" type="ORF">M595_3832</name>
</gene>
<organism evidence="1 2">
    <name type="scientific">Lyngbya aestuarii BL J</name>
    <dbReference type="NCBI Taxonomy" id="1348334"/>
    <lineage>
        <taxon>Bacteria</taxon>
        <taxon>Bacillati</taxon>
        <taxon>Cyanobacteriota</taxon>
        <taxon>Cyanophyceae</taxon>
        <taxon>Oscillatoriophycideae</taxon>
        <taxon>Oscillatoriales</taxon>
        <taxon>Microcoleaceae</taxon>
        <taxon>Lyngbya</taxon>
    </lineage>
</organism>
<evidence type="ECO:0000313" key="1">
    <source>
        <dbReference type="EMBL" id="ERT06210.1"/>
    </source>
</evidence>
<dbReference type="AlphaFoldDB" id="U7QGJ6"/>
<reference evidence="1 2" key="1">
    <citation type="journal article" date="2013" name="Front. Microbiol.">
        <title>Comparative genomic analyses of the cyanobacterium, Lyngbya aestuarii BL J, a powerful hydrogen producer.</title>
        <authorList>
            <person name="Kothari A."/>
            <person name="Vaughn M."/>
            <person name="Garcia-Pichel F."/>
        </authorList>
    </citation>
    <scope>NUCLEOTIDE SEQUENCE [LARGE SCALE GENOMIC DNA]</scope>
    <source>
        <strain evidence="1 2">BL J</strain>
    </source>
</reference>